<feature type="region of interest" description="Disordered" evidence="4">
    <location>
        <begin position="153"/>
        <end position="195"/>
    </location>
</feature>
<accession>A0A182Y454</accession>
<feature type="compositionally biased region" description="Polar residues" evidence="4">
    <location>
        <begin position="464"/>
        <end position="473"/>
    </location>
</feature>
<dbReference type="Proteomes" id="UP000076408">
    <property type="component" value="Unassembled WGS sequence"/>
</dbReference>
<evidence type="ECO:0000259" key="6">
    <source>
        <dbReference type="Pfam" id="PF16858"/>
    </source>
</evidence>
<feature type="compositionally biased region" description="Polar residues" evidence="4">
    <location>
        <begin position="737"/>
        <end position="752"/>
    </location>
</feature>
<comment type="similarity">
    <text evidence="2">Belongs to the CND2 H2 (condensin-2 subunit 2) family.</text>
</comment>
<dbReference type="STRING" id="30069.A0A182Y454"/>
<protein>
    <recommendedName>
        <fullName evidence="9">Condensin-2 complex subunit H2 C-terminal domain-containing protein</fullName>
    </recommendedName>
</protein>
<dbReference type="AlphaFoldDB" id="A0A182Y454"/>
<feature type="region of interest" description="Disordered" evidence="4">
    <location>
        <begin position="1055"/>
        <end position="1086"/>
    </location>
</feature>
<feature type="compositionally biased region" description="Low complexity" evidence="4">
    <location>
        <begin position="38"/>
        <end position="48"/>
    </location>
</feature>
<feature type="compositionally biased region" description="Acidic residues" evidence="4">
    <location>
        <begin position="652"/>
        <end position="663"/>
    </location>
</feature>
<feature type="region of interest" description="Disordered" evidence="4">
    <location>
        <begin position="717"/>
        <end position="759"/>
    </location>
</feature>
<dbReference type="EnsemblMetazoa" id="ASTEI03240-RA">
    <property type="protein sequence ID" value="ASTEI03240-PA"/>
    <property type="gene ID" value="ASTEI03240"/>
</dbReference>
<dbReference type="Pfam" id="PF16858">
    <property type="entry name" value="CNDH2_C"/>
    <property type="match status" value="1"/>
</dbReference>
<evidence type="ECO:0000259" key="5">
    <source>
        <dbReference type="Pfam" id="PF06278"/>
    </source>
</evidence>
<organism evidence="7 8">
    <name type="scientific">Anopheles stephensi</name>
    <name type="common">Indo-Pakistan malaria mosquito</name>
    <dbReference type="NCBI Taxonomy" id="30069"/>
    <lineage>
        <taxon>Eukaryota</taxon>
        <taxon>Metazoa</taxon>
        <taxon>Ecdysozoa</taxon>
        <taxon>Arthropoda</taxon>
        <taxon>Hexapoda</taxon>
        <taxon>Insecta</taxon>
        <taxon>Pterygota</taxon>
        <taxon>Neoptera</taxon>
        <taxon>Endopterygota</taxon>
        <taxon>Diptera</taxon>
        <taxon>Nematocera</taxon>
        <taxon>Culicoidea</taxon>
        <taxon>Culicidae</taxon>
        <taxon>Anophelinae</taxon>
        <taxon>Anopheles</taxon>
    </lineage>
</organism>
<reference evidence="8" key="1">
    <citation type="journal article" date="2014" name="Genome Biol.">
        <title>Genome analysis of a major urban malaria vector mosquito, Anopheles stephensi.</title>
        <authorList>
            <person name="Jiang X."/>
            <person name="Peery A."/>
            <person name="Hall A.B."/>
            <person name="Sharma A."/>
            <person name="Chen X.G."/>
            <person name="Waterhouse R.M."/>
            <person name="Komissarov A."/>
            <person name="Riehle M.M."/>
            <person name="Shouche Y."/>
            <person name="Sharakhova M.V."/>
            <person name="Lawson D."/>
            <person name="Pakpour N."/>
            <person name="Arensburger P."/>
            <person name="Davidson V.L."/>
            <person name="Eiglmeier K."/>
            <person name="Emrich S."/>
            <person name="George P."/>
            <person name="Kennedy R.C."/>
            <person name="Mane S.P."/>
            <person name="Maslen G."/>
            <person name="Oringanje C."/>
            <person name="Qi Y."/>
            <person name="Settlage R."/>
            <person name="Tojo M."/>
            <person name="Tubio J.M."/>
            <person name="Unger M.F."/>
            <person name="Wang B."/>
            <person name="Vernick K.D."/>
            <person name="Ribeiro J.M."/>
            <person name="James A.A."/>
            <person name="Michel K."/>
            <person name="Riehle M.A."/>
            <person name="Luckhart S."/>
            <person name="Sharakhov I.V."/>
            <person name="Tu Z."/>
        </authorList>
    </citation>
    <scope>NUCLEOTIDE SEQUENCE [LARGE SCALE GENOMIC DNA]</scope>
    <source>
        <strain evidence="8">Indian</strain>
    </source>
</reference>
<dbReference type="VEuPathDB" id="VectorBase:ASTE002079"/>
<feature type="region of interest" description="Disordered" evidence="4">
    <location>
        <begin position="640"/>
        <end position="699"/>
    </location>
</feature>
<evidence type="ECO:0000256" key="1">
    <source>
        <dbReference type="ARBA" id="ARBA00004123"/>
    </source>
</evidence>
<feature type="compositionally biased region" description="Polar residues" evidence="4">
    <location>
        <begin position="516"/>
        <end position="531"/>
    </location>
</feature>
<feature type="compositionally biased region" description="Polar residues" evidence="4">
    <location>
        <begin position="676"/>
        <end position="687"/>
    </location>
</feature>
<feature type="compositionally biased region" description="Basic and acidic residues" evidence="4">
    <location>
        <begin position="474"/>
        <end position="485"/>
    </location>
</feature>
<evidence type="ECO:0008006" key="9">
    <source>
        <dbReference type="Google" id="ProtNLM"/>
    </source>
</evidence>
<feature type="region of interest" description="Disordered" evidence="4">
    <location>
        <begin position="454"/>
        <end position="565"/>
    </location>
</feature>
<dbReference type="GO" id="GO:0051306">
    <property type="term" value="P:mitotic sister chromatid separation"/>
    <property type="evidence" value="ECO:0007669"/>
    <property type="project" value="TreeGrafter"/>
</dbReference>
<evidence type="ECO:0000313" key="8">
    <source>
        <dbReference type="Proteomes" id="UP000076408"/>
    </source>
</evidence>
<dbReference type="GO" id="GO:0005634">
    <property type="term" value="C:nucleus"/>
    <property type="evidence" value="ECO:0007669"/>
    <property type="project" value="UniProtKB-SubCell"/>
</dbReference>
<evidence type="ECO:0000256" key="3">
    <source>
        <dbReference type="ARBA" id="ARBA00023242"/>
    </source>
</evidence>
<feature type="region of interest" description="Disordered" evidence="4">
    <location>
        <begin position="940"/>
        <end position="1004"/>
    </location>
</feature>
<keyword evidence="8" id="KW-1185">Reference proteome</keyword>
<feature type="domain" description="Condensin II complex subunit H2 N-terminal" evidence="5">
    <location>
        <begin position="118"/>
        <end position="171"/>
    </location>
</feature>
<dbReference type="Pfam" id="PF06278">
    <property type="entry name" value="CNDH2_N"/>
    <property type="match status" value="1"/>
</dbReference>
<proteinExistence type="inferred from homology"/>
<dbReference type="InterPro" id="IPR031737">
    <property type="entry name" value="CNDH2_C"/>
</dbReference>
<feature type="region of interest" description="Disordered" evidence="4">
    <location>
        <begin position="776"/>
        <end position="814"/>
    </location>
</feature>
<evidence type="ECO:0000256" key="4">
    <source>
        <dbReference type="SAM" id="MobiDB-lite"/>
    </source>
</evidence>
<dbReference type="PANTHER" id="PTHR14324">
    <property type="entry name" value="CONDENSIN-2 COMPLEX SUBUNIT H2"/>
    <property type="match status" value="1"/>
</dbReference>
<feature type="compositionally biased region" description="Basic and acidic residues" evidence="4">
    <location>
        <begin position="497"/>
        <end position="515"/>
    </location>
</feature>
<dbReference type="VEuPathDB" id="VectorBase:ASTEI03240"/>
<feature type="compositionally biased region" description="Basic and acidic residues" evidence="4">
    <location>
        <begin position="153"/>
        <end position="169"/>
    </location>
</feature>
<name>A0A182Y454_ANOST</name>
<dbReference type="OMA" id="RYDYQIH"/>
<dbReference type="GO" id="GO:0010032">
    <property type="term" value="P:meiotic chromosome condensation"/>
    <property type="evidence" value="ECO:0007669"/>
    <property type="project" value="TreeGrafter"/>
</dbReference>
<keyword evidence="3" id="KW-0539">Nucleus</keyword>
<dbReference type="InterPro" id="IPR009378">
    <property type="entry name" value="H2_N"/>
</dbReference>
<evidence type="ECO:0000313" key="7">
    <source>
        <dbReference type="EnsemblMetazoa" id="ASTEI03240-PA"/>
    </source>
</evidence>
<dbReference type="VEuPathDB" id="VectorBase:ASTEI20_041662"/>
<dbReference type="GO" id="GO:0003682">
    <property type="term" value="F:chromatin binding"/>
    <property type="evidence" value="ECO:0007669"/>
    <property type="project" value="TreeGrafter"/>
</dbReference>
<dbReference type="GO" id="GO:0000796">
    <property type="term" value="C:condensin complex"/>
    <property type="evidence" value="ECO:0007669"/>
    <property type="project" value="TreeGrafter"/>
</dbReference>
<reference evidence="7" key="2">
    <citation type="submission" date="2020-05" db="UniProtKB">
        <authorList>
            <consortium name="EnsemblMetazoa"/>
        </authorList>
    </citation>
    <scope>IDENTIFICATION</scope>
    <source>
        <strain evidence="7">Indian</strain>
    </source>
</reference>
<evidence type="ECO:0000256" key="2">
    <source>
        <dbReference type="ARBA" id="ARBA00007844"/>
    </source>
</evidence>
<comment type="subcellular location">
    <subcellularLocation>
        <location evidence="1">Nucleus</location>
    </subcellularLocation>
</comment>
<dbReference type="PANTHER" id="PTHR14324:SF3">
    <property type="entry name" value="CONDENSIN-2 COMPLEX SUBUNIT H2"/>
    <property type="match status" value="1"/>
</dbReference>
<feature type="compositionally biased region" description="Acidic residues" evidence="4">
    <location>
        <begin position="784"/>
        <end position="796"/>
    </location>
</feature>
<dbReference type="InterPro" id="IPR031739">
    <property type="entry name" value="Ncaph2"/>
</dbReference>
<feature type="compositionally biased region" description="Basic residues" evidence="4">
    <location>
        <begin position="962"/>
        <end position="973"/>
    </location>
</feature>
<feature type="region of interest" description="Disordered" evidence="4">
    <location>
        <begin position="1"/>
        <end position="80"/>
    </location>
</feature>
<feature type="domain" description="Condensin-2 complex subunit H2 C-terminal" evidence="6">
    <location>
        <begin position="817"/>
        <end position="939"/>
    </location>
</feature>
<sequence>MNRHRDRNQSVDSNEDLSGDEALSPNKRAKVREPWTHSSFSSSSSSSSMGAPSRQIEYGEHGSGASVSQGGGPPVRNGPIAKGEEIAATLMQVAEKPDRCWNFDLQHWLTLYRTVRFRDVNFPEAAMLISCSAQIYGRKVDYLSDIIMHMNDDQKAREKKTREEEKGKSGQEGGGEQEVEETAAANKSTGRKRAGRFNPQSLSDCFGDLEFTCNDRKLAKLESLVQPVPIVDVDRRTKVQQMQDLCTELRTNPSRQRRQEILNRLRDDACIAPIMSSNGAARKNQILDLESGETIGTRYDYQIHLNYIDGRTGSLIAEHDLKRFFQRCDVMDFLSEQHETERARCTRLGMPTPADRQWQGERELKLFMPPEYLNNRYRIKLNDTTDFDNALIQARVTSFSSDPILSLMDHALRAQNIAAQQLPAEWNDPTISTTTMQSKASEILNDSGFDSKSTSIIQADDSDPSFSGALSSSRTDDSTIEKLEDSGVNASDESEQDTSHERSIDAALESQDKCTDSSLTDASEKSASAASRLSVDEGIGVDRESPPRAAETTVPVGGADSSTKSGSVLFTGGTVFPRSSPVLRPVKLVQNILGIPEDLARKHIQFALPNEYRKMKSELVKQREAEANELKSFQLHRLKPTAKSMLRPSTPEPEDFLGFEDELQTPTKTSPRKMKYTSSASNESSPVKQRRPSTPELSFEGFDEQDIIAARKRVEALRRCPEKPKPPVSPKRGNGSLPATPTRTLSCDSGISDTVDRSGKEPVNATLLDAIADDTDHTECDLPTLEDDDGGGEDGTEGQSKPVTHQPRQEHTDASNARIQASMNEAKERFDKVSQWHRKLKPILIESEKRNHFDIHAYGTEIIETFDPTVPLGAESITLETVLQNKPPHSTARFFLSVLMLANTNNVHITNRNPDSLRLSSTAEIELRLLSRKRHHKELEALGELLPPPASTDGSPEPERNRQKRQNRKRKHAVQQQPVEAAHGAQEAATREDPSSRVGGGLNVEAGDDDASFFDNVQQMYEDLNSEVSHRRRLAFRRGMRNCAYGLGDAMSSTLKEGETQPEKSSSGSQPVRGKPPPPNAIPQQRNLTVCPTRVTMHPEEDVLSVDLLTNSATLVPVRDTDTMCAKSVYSMAESGYESMFSGGDDV</sequence>